<dbReference type="EMBL" id="CM044707">
    <property type="protein sequence ID" value="KAI5652693.1"/>
    <property type="molecule type" value="Genomic_DNA"/>
</dbReference>
<accession>A0ACB9ZVP0</accession>
<dbReference type="Proteomes" id="UP001060085">
    <property type="component" value="Linkage Group LG07"/>
</dbReference>
<protein>
    <submittedName>
        <fullName evidence="1">Uncharacterized protein</fullName>
    </submittedName>
</protein>
<organism evidence="1 2">
    <name type="scientific">Catharanthus roseus</name>
    <name type="common">Madagascar periwinkle</name>
    <name type="synonym">Vinca rosea</name>
    <dbReference type="NCBI Taxonomy" id="4058"/>
    <lineage>
        <taxon>Eukaryota</taxon>
        <taxon>Viridiplantae</taxon>
        <taxon>Streptophyta</taxon>
        <taxon>Embryophyta</taxon>
        <taxon>Tracheophyta</taxon>
        <taxon>Spermatophyta</taxon>
        <taxon>Magnoliopsida</taxon>
        <taxon>eudicotyledons</taxon>
        <taxon>Gunneridae</taxon>
        <taxon>Pentapetalae</taxon>
        <taxon>asterids</taxon>
        <taxon>lamiids</taxon>
        <taxon>Gentianales</taxon>
        <taxon>Apocynaceae</taxon>
        <taxon>Rauvolfioideae</taxon>
        <taxon>Vinceae</taxon>
        <taxon>Catharanthinae</taxon>
        <taxon>Catharanthus</taxon>
    </lineage>
</organism>
<keyword evidence="2" id="KW-1185">Reference proteome</keyword>
<sequence>MIYGDQKAAQEYYFSTVQEVEMEEESMEDNKMPKLEPDGEYESFVLDQLKPEKMGYSSGYNHVFGSVRALHCTCLVPRTKASSNGVDILNSGEWIQLKRGVDRGGCVPIILRGHRIMLCSGVRLPSGEPAQNRSWSQGRPDFPTALETLMSENPRSTKGPDTWTLNTDGSNGEHTKGVEFTLEDPEGHHDSQVVIGQLTGIFEAKEENMKQYLAYAQQLIFELVCVDFEKVTREQNIKADMLLKLSAEELIEGTWIESL</sequence>
<comment type="caution">
    <text evidence="1">The sequence shown here is derived from an EMBL/GenBank/DDBJ whole genome shotgun (WGS) entry which is preliminary data.</text>
</comment>
<name>A0ACB9ZVP0_CATRO</name>
<proteinExistence type="predicted"/>
<gene>
    <name evidence="1" type="ORF">M9H77_29880</name>
</gene>
<reference evidence="2" key="1">
    <citation type="journal article" date="2023" name="Nat. Plants">
        <title>Single-cell RNA sequencing provides a high-resolution roadmap for understanding the multicellular compartmentation of specialized metabolism.</title>
        <authorList>
            <person name="Sun S."/>
            <person name="Shen X."/>
            <person name="Li Y."/>
            <person name="Li Y."/>
            <person name="Wang S."/>
            <person name="Li R."/>
            <person name="Zhang H."/>
            <person name="Shen G."/>
            <person name="Guo B."/>
            <person name="Wei J."/>
            <person name="Xu J."/>
            <person name="St-Pierre B."/>
            <person name="Chen S."/>
            <person name="Sun C."/>
        </authorList>
    </citation>
    <scope>NUCLEOTIDE SEQUENCE [LARGE SCALE GENOMIC DNA]</scope>
</reference>
<evidence type="ECO:0000313" key="1">
    <source>
        <dbReference type="EMBL" id="KAI5652693.1"/>
    </source>
</evidence>
<evidence type="ECO:0000313" key="2">
    <source>
        <dbReference type="Proteomes" id="UP001060085"/>
    </source>
</evidence>